<feature type="transmembrane region" description="Helical" evidence="1">
    <location>
        <begin position="48"/>
        <end position="68"/>
    </location>
</feature>
<organism evidence="2 3">
    <name type="scientific">Ligilactobacillus salitolerans</name>
    <dbReference type="NCBI Taxonomy" id="1808352"/>
    <lineage>
        <taxon>Bacteria</taxon>
        <taxon>Bacillati</taxon>
        <taxon>Bacillota</taxon>
        <taxon>Bacilli</taxon>
        <taxon>Lactobacillales</taxon>
        <taxon>Lactobacillaceae</taxon>
        <taxon>Ligilactobacillus</taxon>
    </lineage>
</organism>
<reference evidence="2 3" key="1">
    <citation type="journal article" date="2019" name="Int. J. Syst. Evol. Microbiol.">
        <title>Lactobacillus salitolerans sp. nov., a novel lactic acid bacterium isolated from spent mushroom substrates.</title>
        <authorList>
            <person name="Tohno M."/>
            <person name="Tanizawa Y."/>
            <person name="Kojima Y."/>
            <person name="Sakamoto M."/>
            <person name="Nakamura Y."/>
            <person name="Ohkuma M."/>
            <person name="Kobayashi H."/>
        </authorList>
    </citation>
    <scope>NUCLEOTIDE SEQUENCE [LARGE SCALE GENOMIC DNA]</scope>
    <source>
        <strain evidence="2 3">YK43</strain>
    </source>
</reference>
<keyword evidence="1" id="KW-0812">Transmembrane</keyword>
<evidence type="ECO:0000313" key="2">
    <source>
        <dbReference type="EMBL" id="GBG94257.1"/>
    </source>
</evidence>
<dbReference type="EMBL" id="BFFP01000008">
    <property type="protein sequence ID" value="GBG94257.1"/>
    <property type="molecule type" value="Genomic_DNA"/>
</dbReference>
<dbReference type="OrthoDB" id="9896476at2"/>
<protein>
    <submittedName>
        <fullName evidence="2">Uncharacterized protein</fullName>
    </submittedName>
</protein>
<keyword evidence="3" id="KW-1185">Reference proteome</keyword>
<proteinExistence type="predicted"/>
<comment type="caution">
    <text evidence="2">The sequence shown here is derived from an EMBL/GenBank/DDBJ whole genome shotgun (WGS) entry which is preliminary data.</text>
</comment>
<name>A0A401IRW5_9LACO</name>
<sequence>MKFSTIALFAFILTVDIWASIHDTKTFLAGTDPAGKPLSKRGKFLNKANLGVDVLLLVLMVAYLLSFLK</sequence>
<dbReference type="Proteomes" id="UP000286848">
    <property type="component" value="Unassembled WGS sequence"/>
</dbReference>
<dbReference type="RefSeq" id="WP_124975498.1">
    <property type="nucleotide sequence ID" value="NZ_BFFP01000008.1"/>
</dbReference>
<accession>A0A401IRW5</accession>
<dbReference type="AlphaFoldDB" id="A0A401IRW5"/>
<gene>
    <name evidence="2" type="ORF">LFYK43_07160</name>
</gene>
<keyword evidence="1" id="KW-0472">Membrane</keyword>
<evidence type="ECO:0000313" key="3">
    <source>
        <dbReference type="Proteomes" id="UP000286848"/>
    </source>
</evidence>
<keyword evidence="1" id="KW-1133">Transmembrane helix</keyword>
<evidence type="ECO:0000256" key="1">
    <source>
        <dbReference type="SAM" id="Phobius"/>
    </source>
</evidence>